<sequence length="121" mass="13542">MPINDIAVLIFSFVALSVFVFCAANIVVQLKIHDIKRQLQDDYEKARCNLVKEWEETGEKTANEIAALKIEMKSLRSQLAKLNSPADKDLSSAAVLGKTKQPDEEPQVSFVDSLAKNDRLH</sequence>
<keyword evidence="1" id="KW-0175">Coiled coil</keyword>
<dbReference type="RefSeq" id="WP_204529182.1">
    <property type="nucleotide sequence ID" value="NZ_CP139850.1"/>
</dbReference>
<keyword evidence="3" id="KW-0812">Transmembrane</keyword>
<feature type="coiled-coil region" evidence="1">
    <location>
        <begin position="51"/>
        <end position="78"/>
    </location>
</feature>
<evidence type="ECO:0000313" key="4">
    <source>
        <dbReference type="EMBL" id="EMM7458535.1"/>
    </source>
</evidence>
<protein>
    <submittedName>
        <fullName evidence="4">Uncharacterized protein</fullName>
    </submittedName>
</protein>
<accession>A0AAN4EWT9</accession>
<keyword evidence="3" id="KW-1133">Transmembrane helix</keyword>
<feature type="region of interest" description="Disordered" evidence="2">
    <location>
        <begin position="83"/>
        <end position="121"/>
    </location>
</feature>
<comment type="caution">
    <text evidence="4">The sequence shown here is derived from an EMBL/GenBank/DDBJ whole genome shotgun (WGS) entry which is preliminary data.</text>
</comment>
<dbReference type="EMBL" id="ABLGCN030000007">
    <property type="protein sequence ID" value="EMM7458535.1"/>
    <property type="molecule type" value="Genomic_DNA"/>
</dbReference>
<keyword evidence="3" id="KW-0472">Membrane</keyword>
<dbReference type="AlphaFoldDB" id="A0AAN4EWT9"/>
<evidence type="ECO:0000256" key="1">
    <source>
        <dbReference type="SAM" id="Coils"/>
    </source>
</evidence>
<proteinExistence type="predicted"/>
<name>A0AAN4EWT9_CITFR</name>
<organism evidence="4 5">
    <name type="scientific">Citrobacter freundii</name>
    <dbReference type="NCBI Taxonomy" id="546"/>
    <lineage>
        <taxon>Bacteria</taxon>
        <taxon>Pseudomonadati</taxon>
        <taxon>Pseudomonadota</taxon>
        <taxon>Gammaproteobacteria</taxon>
        <taxon>Enterobacterales</taxon>
        <taxon>Enterobacteriaceae</taxon>
        <taxon>Citrobacter</taxon>
        <taxon>Citrobacter freundii complex</taxon>
    </lineage>
</organism>
<reference evidence="4" key="1">
    <citation type="submission" date="2024-02" db="EMBL/GenBank/DDBJ databases">
        <authorList>
            <consortium name="Clinical and Environmental Microbiology Branch: Whole genome sequencing antimicrobial resistance pathogens in the healthcare setting"/>
        </authorList>
    </citation>
    <scope>NUCLEOTIDE SEQUENCE</scope>
    <source>
        <strain evidence="4">Whole organism</strain>
    </source>
</reference>
<dbReference type="Proteomes" id="UP001169574">
    <property type="component" value="Unassembled WGS sequence"/>
</dbReference>
<evidence type="ECO:0000256" key="2">
    <source>
        <dbReference type="SAM" id="MobiDB-lite"/>
    </source>
</evidence>
<gene>
    <name evidence="4" type="ORF">P7U51_003063</name>
</gene>
<evidence type="ECO:0000256" key="3">
    <source>
        <dbReference type="SAM" id="Phobius"/>
    </source>
</evidence>
<evidence type="ECO:0000313" key="5">
    <source>
        <dbReference type="Proteomes" id="UP001169574"/>
    </source>
</evidence>
<feature type="transmembrane region" description="Helical" evidence="3">
    <location>
        <begin position="6"/>
        <end position="28"/>
    </location>
</feature>